<comment type="caution">
    <text evidence="1">The sequence shown here is derived from an EMBL/GenBank/DDBJ whole genome shotgun (WGS) entry which is preliminary data.</text>
</comment>
<sequence>MAQAGGAIEPEGRADAVLEAGNGFAADGAGDVGDGLGAAGVAGGGDFHVDVQRRAERRAERVRIAERAAEIDREGIGLGRAGDTQQCGGGHGDQGFLVSDEFHAQTLDVKNLVPKWTWINLHCDFCEKNRYSRDRGGC</sequence>
<reference evidence="1 2" key="1">
    <citation type="journal article" date="2014" name="FEMS Microbiol. Ecol.">
        <title>Sphaerotilus natans encrusted with nanoball-shaped Fe(III) oxide minerals formed by nitrate-reducing mixotrophic Fe(II) oxidation.</title>
        <authorList>
            <person name="Park S."/>
            <person name="Kim D.H."/>
            <person name="Lee J.H."/>
            <person name="Hur H.G."/>
        </authorList>
    </citation>
    <scope>NUCLEOTIDE SEQUENCE [LARGE SCALE GENOMIC DNA]</scope>
    <source>
        <strain evidence="1 2">DSM 6575</strain>
    </source>
</reference>
<organism evidence="1 2">
    <name type="scientific">Sphaerotilus natans subsp. natans DSM 6575</name>
    <dbReference type="NCBI Taxonomy" id="1286631"/>
    <lineage>
        <taxon>Bacteria</taxon>
        <taxon>Pseudomonadati</taxon>
        <taxon>Pseudomonadota</taxon>
        <taxon>Betaproteobacteria</taxon>
        <taxon>Burkholderiales</taxon>
        <taxon>Sphaerotilaceae</taxon>
        <taxon>Sphaerotilus</taxon>
    </lineage>
</organism>
<dbReference type="AlphaFoldDB" id="A0A059KFJ5"/>
<evidence type="ECO:0000313" key="2">
    <source>
        <dbReference type="Proteomes" id="UP000026714"/>
    </source>
</evidence>
<keyword evidence="2" id="KW-1185">Reference proteome</keyword>
<dbReference type="Proteomes" id="UP000026714">
    <property type="component" value="Unassembled WGS sequence"/>
</dbReference>
<protein>
    <submittedName>
        <fullName evidence="1">Uncharacterized protein</fullName>
    </submittedName>
</protein>
<name>A0A059KFJ5_9BURK</name>
<evidence type="ECO:0000313" key="1">
    <source>
        <dbReference type="EMBL" id="KDB50247.1"/>
    </source>
</evidence>
<accession>A0A059KFJ5</accession>
<dbReference type="EMBL" id="AZRA01000177">
    <property type="protein sequence ID" value="KDB50247.1"/>
    <property type="molecule type" value="Genomic_DNA"/>
</dbReference>
<gene>
    <name evidence="1" type="ORF">X805_41620</name>
</gene>
<proteinExistence type="predicted"/>